<keyword evidence="3" id="KW-1185">Reference proteome</keyword>
<feature type="compositionally biased region" description="Low complexity" evidence="1">
    <location>
        <begin position="13"/>
        <end position="22"/>
    </location>
</feature>
<gene>
    <name evidence="2" type="ORF">GCM10009737_37010</name>
</gene>
<protein>
    <submittedName>
        <fullName evidence="2">Uncharacterized protein</fullName>
    </submittedName>
</protein>
<reference evidence="3" key="1">
    <citation type="journal article" date="2019" name="Int. J. Syst. Evol. Microbiol.">
        <title>The Global Catalogue of Microorganisms (GCM) 10K type strain sequencing project: providing services to taxonomists for standard genome sequencing and annotation.</title>
        <authorList>
            <consortium name="The Broad Institute Genomics Platform"/>
            <consortium name="The Broad Institute Genome Sequencing Center for Infectious Disease"/>
            <person name="Wu L."/>
            <person name="Ma J."/>
        </authorList>
    </citation>
    <scope>NUCLEOTIDE SEQUENCE [LARGE SCALE GENOMIC DNA]</scope>
    <source>
        <strain evidence="3">JCM 14046</strain>
    </source>
</reference>
<accession>A0ABP5B564</accession>
<dbReference type="Proteomes" id="UP001501612">
    <property type="component" value="Unassembled WGS sequence"/>
</dbReference>
<dbReference type="EMBL" id="BAAAMY010000014">
    <property type="protein sequence ID" value="GAA1931631.1"/>
    <property type="molecule type" value="Genomic_DNA"/>
</dbReference>
<sequence length="84" mass="9240">MTTPTVPSHAETPRTPGSTATTVTTVRSSTMQLMHEELARAQMSARLGEAHDQQRAVRYLRARRAARRAEEAAARARLALARSL</sequence>
<feature type="region of interest" description="Disordered" evidence="1">
    <location>
        <begin position="1"/>
        <end position="22"/>
    </location>
</feature>
<evidence type="ECO:0000313" key="2">
    <source>
        <dbReference type="EMBL" id="GAA1931631.1"/>
    </source>
</evidence>
<comment type="caution">
    <text evidence="2">The sequence shown here is derived from an EMBL/GenBank/DDBJ whole genome shotgun (WGS) entry which is preliminary data.</text>
</comment>
<evidence type="ECO:0000313" key="3">
    <source>
        <dbReference type="Proteomes" id="UP001501612"/>
    </source>
</evidence>
<name>A0ABP5B564_9ACTN</name>
<proteinExistence type="predicted"/>
<organism evidence="2 3">
    <name type="scientific">Nocardioides lentus</name>
    <dbReference type="NCBI Taxonomy" id="338077"/>
    <lineage>
        <taxon>Bacteria</taxon>
        <taxon>Bacillati</taxon>
        <taxon>Actinomycetota</taxon>
        <taxon>Actinomycetes</taxon>
        <taxon>Propionibacteriales</taxon>
        <taxon>Nocardioidaceae</taxon>
        <taxon>Nocardioides</taxon>
    </lineage>
</organism>
<evidence type="ECO:0000256" key="1">
    <source>
        <dbReference type="SAM" id="MobiDB-lite"/>
    </source>
</evidence>